<evidence type="ECO:0008006" key="3">
    <source>
        <dbReference type="Google" id="ProtNLM"/>
    </source>
</evidence>
<dbReference type="KEGG" id="ndv:NDEV_1444"/>
<evidence type="ECO:0000313" key="2">
    <source>
        <dbReference type="Proteomes" id="UP000196239"/>
    </source>
</evidence>
<protein>
    <recommendedName>
        <fullName evidence="3">Hedgehog/Intein (Hint) domain-containing protein</fullName>
    </recommendedName>
</protein>
<dbReference type="EMBL" id="LN890280">
    <property type="protein sequence ID" value="CUR52209.1"/>
    <property type="molecule type" value="Genomic_DNA"/>
</dbReference>
<proteinExistence type="predicted"/>
<dbReference type="SUPFAM" id="SSF51294">
    <property type="entry name" value="Hedgehog/intein (Hint) domain"/>
    <property type="match status" value="1"/>
</dbReference>
<sequence length="434" mass="47119">MKIPYYTIIAILIFSASSYLKPIQAENQNNILIVNPQTSSPIRVGDMFTINATLVNNSTNTITVKNGCGGPFSIAFDGHAKVEVKKVCNWMAIQIILHPGENITGSSLASNLAYRAIESGTANATITFSYAIDSKTSNLSFDNNTASISKLFSYEISNQSNETIHGTYSPLKQFKSGIAAYDVTCNKGLQLIIKSRDNSPACVKPDTASQLVQRGWAKSPENVFVTLVEGQRENPLLVQKIFSDNIQGLSFREFPLVTNVGNPITLHIGDSVSNGCTIELTLVKISHGTATFLKKENLTRLCPLCLSENTIIGTPNGPGNIKNLKTGMTIFTQDSSGNLQTGTILKTGRTLAPLGHMMVHVVLSDKRELYVSPNHPTADGRFFGELLVGDTLDGSKIKNVEHVPYNGTYTYDILPSGQTGFYWANGILVESTLK</sequence>
<keyword evidence="2" id="KW-1185">Reference proteome</keyword>
<gene>
    <name evidence="1" type="ORF">NDEV_1444</name>
</gene>
<name>A0A128A4D4_9ARCH</name>
<dbReference type="InterPro" id="IPR036844">
    <property type="entry name" value="Hint_dom_sf"/>
</dbReference>
<reference evidence="2" key="1">
    <citation type="submission" date="2015-10" db="EMBL/GenBank/DDBJ databases">
        <authorList>
            <person name="Lehtovirta-Morley L.E."/>
            <person name="Vieille C."/>
        </authorList>
    </citation>
    <scope>NUCLEOTIDE SEQUENCE [LARGE SCALE GENOMIC DNA]</scope>
</reference>
<dbReference type="Gene3D" id="2.170.16.10">
    <property type="entry name" value="Hedgehog/Intein (Hint) domain"/>
    <property type="match status" value="1"/>
</dbReference>
<dbReference type="Proteomes" id="UP000196239">
    <property type="component" value="Chromosome 1"/>
</dbReference>
<accession>A0A128A4D4</accession>
<evidence type="ECO:0000313" key="1">
    <source>
        <dbReference type="EMBL" id="CUR52209.1"/>
    </source>
</evidence>
<dbReference type="AlphaFoldDB" id="A0A128A4D4"/>
<organism evidence="1 2">
    <name type="scientific">Nitrosotalea devaniterrae</name>
    <dbReference type="NCBI Taxonomy" id="1078905"/>
    <lineage>
        <taxon>Archaea</taxon>
        <taxon>Nitrososphaerota</taxon>
        <taxon>Nitrososphaeria</taxon>
        <taxon>Nitrosotaleales</taxon>
        <taxon>Nitrosotaleaceae</taxon>
        <taxon>Nitrosotalea</taxon>
    </lineage>
</organism>